<dbReference type="SUPFAM" id="SSF54928">
    <property type="entry name" value="RNA-binding domain, RBD"/>
    <property type="match status" value="1"/>
</dbReference>
<feature type="domain" description="RRM" evidence="6">
    <location>
        <begin position="17"/>
        <end position="98"/>
    </location>
</feature>
<dbReference type="InterPro" id="IPR050374">
    <property type="entry name" value="RRT5_SRSF_SR"/>
</dbReference>
<name>A0A1Y1YAL5_9FUNG</name>
<keyword evidence="8" id="KW-1185">Reference proteome</keyword>
<dbReference type="PROSITE" id="PS50102">
    <property type="entry name" value="RRM"/>
    <property type="match status" value="1"/>
</dbReference>
<evidence type="ECO:0000313" key="7">
    <source>
        <dbReference type="EMBL" id="ORX94806.1"/>
    </source>
</evidence>
<evidence type="ECO:0000256" key="5">
    <source>
        <dbReference type="SAM" id="MobiDB-lite"/>
    </source>
</evidence>
<dbReference type="InterPro" id="IPR000504">
    <property type="entry name" value="RRM_dom"/>
</dbReference>
<keyword evidence="2 4" id="KW-0694">RNA-binding</keyword>
<dbReference type="OrthoDB" id="6730379at2759"/>
<dbReference type="PANTHER" id="PTHR23003">
    <property type="entry name" value="RNA RECOGNITION MOTIF RRM DOMAIN CONTAINING PROTEIN"/>
    <property type="match status" value="1"/>
</dbReference>
<sequence length="184" mass="20588">MSISRPVSTKTPEEQSRRVFVGNLDPTVDEFIISQLFQKYGKITGLDFLFHTAGPLQGQPRGYCFVEYSKREEAMKAISELNSKRLRGRPLVVNLSRSAMTNPNKSGSYQFRNAHLLKTKSLANASLESKIQAMEKKLTEMNQAAKEPASTSGKVKSPLKNGSKATATNHERYSPYPSKCRKDK</sequence>
<dbReference type="InterPro" id="IPR035979">
    <property type="entry name" value="RBD_domain_sf"/>
</dbReference>
<reference evidence="7 8" key="1">
    <citation type="submission" date="2016-07" db="EMBL/GenBank/DDBJ databases">
        <title>Pervasive Adenine N6-methylation of Active Genes in Fungi.</title>
        <authorList>
            <consortium name="DOE Joint Genome Institute"/>
            <person name="Mondo S.J."/>
            <person name="Dannebaum R.O."/>
            <person name="Kuo R.C."/>
            <person name="Labutti K."/>
            <person name="Haridas S."/>
            <person name="Kuo A."/>
            <person name="Salamov A."/>
            <person name="Ahrendt S.R."/>
            <person name="Lipzen A."/>
            <person name="Sullivan W."/>
            <person name="Andreopoulos W.B."/>
            <person name="Clum A."/>
            <person name="Lindquist E."/>
            <person name="Daum C."/>
            <person name="Ramamoorthy G.K."/>
            <person name="Gryganskyi A."/>
            <person name="Culley D."/>
            <person name="Magnuson J.K."/>
            <person name="James T.Y."/>
            <person name="O'Malley M.A."/>
            <person name="Stajich J.E."/>
            <person name="Spatafora J.W."/>
            <person name="Visel A."/>
            <person name="Grigoriev I.V."/>
        </authorList>
    </citation>
    <scope>NUCLEOTIDE SEQUENCE [LARGE SCALE GENOMIC DNA]</scope>
    <source>
        <strain evidence="7 8">CBS 931.73</strain>
    </source>
</reference>
<dbReference type="EMBL" id="MCFE01000195">
    <property type="protein sequence ID" value="ORX94806.1"/>
    <property type="molecule type" value="Genomic_DNA"/>
</dbReference>
<feature type="region of interest" description="Disordered" evidence="5">
    <location>
        <begin position="139"/>
        <end position="184"/>
    </location>
</feature>
<dbReference type="InterPro" id="IPR012677">
    <property type="entry name" value="Nucleotide-bd_a/b_plait_sf"/>
</dbReference>
<dbReference type="Pfam" id="PF00076">
    <property type="entry name" value="RRM_1"/>
    <property type="match status" value="1"/>
</dbReference>
<gene>
    <name evidence="7" type="ORF">K493DRAFT_315325</name>
</gene>
<protein>
    <recommendedName>
        <fullName evidence="1">Probable RNA-binding protein 18</fullName>
    </recommendedName>
    <alternativeName>
        <fullName evidence="3">RNA-binding motif protein 18</fullName>
    </alternativeName>
</protein>
<evidence type="ECO:0000256" key="2">
    <source>
        <dbReference type="ARBA" id="ARBA00022884"/>
    </source>
</evidence>
<dbReference type="GO" id="GO:0005737">
    <property type="term" value="C:cytoplasm"/>
    <property type="evidence" value="ECO:0007669"/>
    <property type="project" value="TreeGrafter"/>
</dbReference>
<dbReference type="CDD" id="cd12355">
    <property type="entry name" value="RRM_RBM18"/>
    <property type="match status" value="1"/>
</dbReference>
<evidence type="ECO:0000313" key="8">
    <source>
        <dbReference type="Proteomes" id="UP000193498"/>
    </source>
</evidence>
<dbReference type="AlphaFoldDB" id="A0A1Y1YAL5"/>
<proteinExistence type="predicted"/>
<dbReference type="GO" id="GO:0003729">
    <property type="term" value="F:mRNA binding"/>
    <property type="evidence" value="ECO:0007669"/>
    <property type="project" value="TreeGrafter"/>
</dbReference>
<accession>A0A1Y1YAL5</accession>
<dbReference type="InterPro" id="IPR039157">
    <property type="entry name" value="RBM18_RRM"/>
</dbReference>
<dbReference type="SMART" id="SM00360">
    <property type="entry name" value="RRM"/>
    <property type="match status" value="1"/>
</dbReference>
<evidence type="ECO:0000256" key="4">
    <source>
        <dbReference type="PROSITE-ProRule" id="PRU00176"/>
    </source>
</evidence>
<evidence type="ECO:0000256" key="1">
    <source>
        <dbReference type="ARBA" id="ARBA00021141"/>
    </source>
</evidence>
<evidence type="ECO:0000256" key="3">
    <source>
        <dbReference type="ARBA" id="ARBA00030780"/>
    </source>
</evidence>
<dbReference type="Proteomes" id="UP000193498">
    <property type="component" value="Unassembled WGS sequence"/>
</dbReference>
<dbReference type="Gene3D" id="3.30.70.330">
    <property type="match status" value="1"/>
</dbReference>
<dbReference type="InParanoid" id="A0A1Y1YAL5"/>
<organism evidence="7 8">
    <name type="scientific">Basidiobolus meristosporus CBS 931.73</name>
    <dbReference type="NCBI Taxonomy" id="1314790"/>
    <lineage>
        <taxon>Eukaryota</taxon>
        <taxon>Fungi</taxon>
        <taxon>Fungi incertae sedis</taxon>
        <taxon>Zoopagomycota</taxon>
        <taxon>Entomophthoromycotina</taxon>
        <taxon>Basidiobolomycetes</taxon>
        <taxon>Basidiobolales</taxon>
        <taxon>Basidiobolaceae</taxon>
        <taxon>Basidiobolus</taxon>
    </lineage>
</organism>
<comment type="caution">
    <text evidence="7">The sequence shown here is derived from an EMBL/GenBank/DDBJ whole genome shotgun (WGS) entry which is preliminary data.</text>
</comment>
<dbReference type="STRING" id="1314790.A0A1Y1YAL5"/>
<dbReference type="GO" id="GO:0005634">
    <property type="term" value="C:nucleus"/>
    <property type="evidence" value="ECO:0007669"/>
    <property type="project" value="TreeGrafter"/>
</dbReference>
<evidence type="ECO:0000259" key="6">
    <source>
        <dbReference type="PROSITE" id="PS50102"/>
    </source>
</evidence>